<comment type="caution">
    <text evidence="2">The sequence shown here is derived from an EMBL/GenBank/DDBJ whole genome shotgun (WGS) entry which is preliminary data.</text>
</comment>
<feature type="domain" description="Methyltransferase type 11" evidence="1">
    <location>
        <begin position="70"/>
        <end position="164"/>
    </location>
</feature>
<reference evidence="2 3" key="2">
    <citation type="submission" date="2008-10" db="EMBL/GenBank/DDBJ databases">
        <authorList>
            <person name="Fulton L."/>
            <person name="Clifton S."/>
            <person name="Fulton B."/>
            <person name="Xu J."/>
            <person name="Minx P."/>
            <person name="Pepin K.H."/>
            <person name="Johnson M."/>
            <person name="Bhonagiri V."/>
            <person name="Nash W.E."/>
            <person name="Mardis E.R."/>
            <person name="Wilson R.K."/>
        </authorList>
    </citation>
    <scope>NUCLEOTIDE SEQUENCE [LARGE SCALE GENOMIC DNA]</scope>
    <source>
        <strain evidence="2 3">DSM 30120</strain>
    </source>
</reference>
<sequence length="266" mass="30041">MYLKVQFMTDYITANQQAWDKQAISQQAWSIPVDSKTIEKAKKGNWQIHLTPSPLNKTWLGDVKGKHILCLASAGGQQAPVLAAAGAIVTVFDLSVKQLEQDKMVAERDNLELDVVQGDMRNLTVFADNMFDIIFHPISNLYIPDVNTVWQECFRVLKPQGRLLSSFFNPVVFIDDREKSPEESTIIKPRYTMPFSELDNLSSEQIASKQEKQEAFVFGHSLTDLIGGQIQAGFTITGFQEDWQPNPRFVIDNFLPTFLATLAMKP</sequence>
<dbReference type="SUPFAM" id="SSF53335">
    <property type="entry name" value="S-adenosyl-L-methionine-dependent methyltransferases"/>
    <property type="match status" value="1"/>
</dbReference>
<dbReference type="CDD" id="cd02440">
    <property type="entry name" value="AdoMet_MTases"/>
    <property type="match status" value="1"/>
</dbReference>
<name>B6XF68_9GAMM</name>
<organism evidence="2 3">
    <name type="scientific">Providencia alcalifaciens DSM 30120</name>
    <dbReference type="NCBI Taxonomy" id="520999"/>
    <lineage>
        <taxon>Bacteria</taxon>
        <taxon>Pseudomonadati</taxon>
        <taxon>Pseudomonadota</taxon>
        <taxon>Gammaproteobacteria</taxon>
        <taxon>Enterobacterales</taxon>
        <taxon>Morganellaceae</taxon>
        <taxon>Providencia</taxon>
    </lineage>
</organism>
<dbReference type="GO" id="GO:0032259">
    <property type="term" value="P:methylation"/>
    <property type="evidence" value="ECO:0007669"/>
    <property type="project" value="UniProtKB-KW"/>
</dbReference>
<dbReference type="InterPro" id="IPR029063">
    <property type="entry name" value="SAM-dependent_MTases_sf"/>
</dbReference>
<gene>
    <name evidence="2" type="ORF">PROVALCAL_02000</name>
</gene>
<dbReference type="AlphaFoldDB" id="B6XF68"/>
<evidence type="ECO:0000313" key="2">
    <source>
        <dbReference type="EMBL" id="EEB46156.1"/>
    </source>
</evidence>
<dbReference type="Proteomes" id="UP000003729">
    <property type="component" value="Unassembled WGS sequence"/>
</dbReference>
<keyword evidence="2" id="KW-0489">Methyltransferase</keyword>
<reference evidence="2 3" key="1">
    <citation type="submission" date="2008-10" db="EMBL/GenBank/DDBJ databases">
        <title>Draft genome sequence of Providencia alcalifaciens (DSM 30120).</title>
        <authorList>
            <person name="Sudarsanam P."/>
            <person name="Ley R."/>
            <person name="Guruge J."/>
            <person name="Turnbaugh P.J."/>
            <person name="Mahowald M."/>
            <person name="Liep D."/>
            <person name="Gordon J."/>
        </authorList>
    </citation>
    <scope>NUCLEOTIDE SEQUENCE [LARGE SCALE GENOMIC DNA]</scope>
    <source>
        <strain evidence="2 3">DSM 30120</strain>
    </source>
</reference>
<proteinExistence type="predicted"/>
<evidence type="ECO:0000313" key="3">
    <source>
        <dbReference type="Proteomes" id="UP000003729"/>
    </source>
</evidence>
<protein>
    <submittedName>
        <fullName evidence="2">Methyltransferase domain protein</fullName>
    </submittedName>
</protein>
<dbReference type="Gene3D" id="3.40.50.150">
    <property type="entry name" value="Vaccinia Virus protein VP39"/>
    <property type="match status" value="1"/>
</dbReference>
<dbReference type="InterPro" id="IPR013216">
    <property type="entry name" value="Methyltransf_11"/>
</dbReference>
<dbReference type="Pfam" id="PF08241">
    <property type="entry name" value="Methyltransf_11"/>
    <property type="match status" value="1"/>
</dbReference>
<evidence type="ECO:0000259" key="1">
    <source>
        <dbReference type="Pfam" id="PF08241"/>
    </source>
</evidence>
<dbReference type="GO" id="GO:0008757">
    <property type="term" value="F:S-adenosylmethionine-dependent methyltransferase activity"/>
    <property type="evidence" value="ECO:0007669"/>
    <property type="project" value="InterPro"/>
</dbReference>
<accession>B6XF68</accession>
<dbReference type="EMBL" id="ABXW01000046">
    <property type="protein sequence ID" value="EEB46156.1"/>
    <property type="molecule type" value="Genomic_DNA"/>
</dbReference>
<dbReference type="eggNOG" id="COG2226">
    <property type="taxonomic scope" value="Bacteria"/>
</dbReference>
<keyword evidence="2" id="KW-0808">Transferase</keyword>